<dbReference type="GeneID" id="580837"/>
<dbReference type="CDD" id="cd11300">
    <property type="entry name" value="Fut8_like"/>
    <property type="match status" value="1"/>
</dbReference>
<reference evidence="7" key="1">
    <citation type="submission" date="2015-02" db="EMBL/GenBank/DDBJ databases">
        <title>Genome sequencing for Strongylocentrotus purpuratus.</title>
        <authorList>
            <person name="Murali S."/>
            <person name="Liu Y."/>
            <person name="Vee V."/>
            <person name="English A."/>
            <person name="Wang M."/>
            <person name="Skinner E."/>
            <person name="Han Y."/>
            <person name="Muzny D.M."/>
            <person name="Worley K.C."/>
            <person name="Gibbs R.A."/>
        </authorList>
    </citation>
    <scope>NUCLEOTIDE SEQUENCE</scope>
</reference>
<evidence type="ECO:0000256" key="1">
    <source>
        <dbReference type="ARBA" id="ARBA00022676"/>
    </source>
</evidence>
<dbReference type="Pfam" id="PF19745">
    <property type="entry name" value="FUT8_N_cat"/>
    <property type="match status" value="1"/>
</dbReference>
<protein>
    <recommendedName>
        <fullName evidence="5">GT23 domain-containing protein</fullName>
    </recommendedName>
</protein>
<feature type="signal peptide" evidence="4">
    <location>
        <begin position="1"/>
        <end position="18"/>
    </location>
</feature>
<dbReference type="PANTHER" id="PTHR13132:SF29">
    <property type="entry name" value="ALPHA-(1,6)-FUCOSYLTRANSFERASE"/>
    <property type="match status" value="1"/>
</dbReference>
<evidence type="ECO:0000313" key="7">
    <source>
        <dbReference type="Proteomes" id="UP000007110"/>
    </source>
</evidence>
<feature type="chain" id="PRO_5029787036" description="GT23 domain-containing protein" evidence="4">
    <location>
        <begin position="19"/>
        <end position="424"/>
    </location>
</feature>
<comment type="similarity">
    <text evidence="3">Belongs to the glycosyltransferase 23 family.</text>
</comment>
<evidence type="ECO:0000256" key="2">
    <source>
        <dbReference type="ARBA" id="ARBA00022679"/>
    </source>
</evidence>
<dbReference type="RefSeq" id="XP_030848637.1">
    <property type="nucleotide sequence ID" value="XM_030992777.1"/>
</dbReference>
<accession>A0A7M7T2B4</accession>
<dbReference type="InterPro" id="IPR027350">
    <property type="entry name" value="GT23_dom"/>
</dbReference>
<dbReference type="AlphaFoldDB" id="A0A7M7T2B4"/>
<dbReference type="KEGG" id="spu:580837"/>
<dbReference type="Proteomes" id="UP000007110">
    <property type="component" value="Unassembled WGS sequence"/>
</dbReference>
<evidence type="ECO:0000256" key="4">
    <source>
        <dbReference type="SAM" id="SignalP"/>
    </source>
</evidence>
<dbReference type="FunFam" id="3.40.50.11350:FF:000016">
    <property type="entry name" value="Uncharacterized protein"/>
    <property type="match status" value="1"/>
</dbReference>
<dbReference type="OMA" id="SEWHYAT"/>
<dbReference type="OrthoDB" id="2014825at2759"/>
<proteinExistence type="inferred from homology"/>
<evidence type="ECO:0000256" key="3">
    <source>
        <dbReference type="PROSITE-ProRule" id="PRU00992"/>
    </source>
</evidence>
<dbReference type="GO" id="GO:0046921">
    <property type="term" value="F:alpha-(1-&gt;6)-fucosyltransferase activity"/>
    <property type="evidence" value="ECO:0000318"/>
    <property type="project" value="GO_Central"/>
</dbReference>
<dbReference type="Gene3D" id="3.40.50.11350">
    <property type="match status" value="1"/>
</dbReference>
<dbReference type="EnsemblMetazoa" id="XM_030992777">
    <property type="protein sequence ID" value="XP_030848637"/>
    <property type="gene ID" value="LOC580837"/>
</dbReference>
<dbReference type="PANTHER" id="PTHR13132">
    <property type="entry name" value="ALPHA- 1,6 -FUCOSYLTRANSFERASE"/>
    <property type="match status" value="1"/>
</dbReference>
<dbReference type="GO" id="GO:0006487">
    <property type="term" value="P:protein N-linked glycosylation"/>
    <property type="evidence" value="ECO:0000318"/>
    <property type="project" value="GO_Central"/>
</dbReference>
<dbReference type="PROSITE" id="PS51659">
    <property type="entry name" value="GT23"/>
    <property type="match status" value="1"/>
</dbReference>
<sequence length="424" mass="49089">MLALIISLFVIFDKETSPRFNQDIKSSKQDSPRTEINSVGRLYMNLTKHDEEQKHIVSGNNTLRQVDGHSSWKQDELRKLSYVIQQRLYFLQNPPDCTKAKKILCTFKKTSGFGSKVHHVSFCMLMAYGSGRTLVLESGEGWHYSKEGWEKFFRPLSDTCLDGTGETTSYNKWPTPDGNKSIQVVELPIVGTFVKTNKKPVFLPWAIPEDISKRLRRVHSKPHVWWIGQIMTYILKPQPQAQEFIDKKINALEFTRPIVGIHVRRTDKLIREAKFHGIEEYMDQVEKYYQKLEKRKKVSVRRVFLATDTVGLLDEAQKKYPGYVFISDTNISLSANVSLRLSEESLMGIIVDLHLLARSDFLVCTCSSNICRLAYEMMQRSNVDVSKKLHCLDRRYYWHGENIKHKTAKMPVYEGAENVHLYGV</sequence>
<feature type="region of interest" description="Important for donor substrate binding" evidence="3">
    <location>
        <begin position="264"/>
        <end position="265"/>
    </location>
</feature>
<evidence type="ECO:0000313" key="6">
    <source>
        <dbReference type="EnsemblMetazoa" id="XP_030848637"/>
    </source>
</evidence>
<evidence type="ECO:0000259" key="5">
    <source>
        <dbReference type="PROSITE" id="PS51659"/>
    </source>
</evidence>
<keyword evidence="7" id="KW-1185">Reference proteome</keyword>
<dbReference type="InParanoid" id="A0A7M7T2B4"/>
<name>A0A7M7T2B4_STRPU</name>
<keyword evidence="1 3" id="KW-0328">Glycosyltransferase</keyword>
<dbReference type="InterPro" id="IPR045573">
    <property type="entry name" value="Fut8_N_cat"/>
</dbReference>
<organism evidence="6 7">
    <name type="scientific">Strongylocentrotus purpuratus</name>
    <name type="common">Purple sea urchin</name>
    <dbReference type="NCBI Taxonomy" id="7668"/>
    <lineage>
        <taxon>Eukaryota</taxon>
        <taxon>Metazoa</taxon>
        <taxon>Echinodermata</taxon>
        <taxon>Eleutherozoa</taxon>
        <taxon>Echinozoa</taxon>
        <taxon>Echinoidea</taxon>
        <taxon>Euechinoidea</taxon>
        <taxon>Echinacea</taxon>
        <taxon>Camarodonta</taxon>
        <taxon>Echinidea</taxon>
        <taxon>Strongylocentrotidae</taxon>
        <taxon>Strongylocentrotus</taxon>
    </lineage>
</organism>
<feature type="domain" description="GT23" evidence="5">
    <location>
        <begin position="99"/>
        <end position="392"/>
    </location>
</feature>
<reference evidence="6" key="2">
    <citation type="submission" date="2021-01" db="UniProtKB">
        <authorList>
            <consortium name="EnsemblMetazoa"/>
        </authorList>
    </citation>
    <scope>IDENTIFICATION</scope>
</reference>
<keyword evidence="2 3" id="KW-0808">Transferase</keyword>
<keyword evidence="4" id="KW-0732">Signal</keyword>